<evidence type="ECO:0000313" key="3">
    <source>
        <dbReference type="EMBL" id="MDZ7543814.1"/>
    </source>
</evidence>
<dbReference type="AlphaFoldDB" id="A0AAW9KMC0"/>
<reference evidence="3" key="1">
    <citation type="submission" date="2019-11" db="EMBL/GenBank/DDBJ databases">
        <title>Characterization of Clostridium perfringens isolates from swine manure treated agricultural soils.</title>
        <authorList>
            <person name="Wushke S.T."/>
        </authorList>
    </citation>
    <scope>NUCLEOTIDE SEQUENCE</scope>
    <source>
        <strain evidence="3">X62</strain>
    </source>
</reference>
<dbReference type="CDD" id="cd05233">
    <property type="entry name" value="SDR_c"/>
    <property type="match status" value="1"/>
</dbReference>
<dbReference type="Gene3D" id="3.40.50.720">
    <property type="entry name" value="NAD(P)-binding Rossmann-like Domain"/>
    <property type="match status" value="1"/>
</dbReference>
<dbReference type="InterPro" id="IPR036291">
    <property type="entry name" value="NAD(P)-bd_dom_sf"/>
</dbReference>
<name>A0AAW9KMC0_CLOPF</name>
<keyword evidence="2" id="KW-0560">Oxidoreductase</keyword>
<evidence type="ECO:0000256" key="2">
    <source>
        <dbReference type="ARBA" id="ARBA00023002"/>
    </source>
</evidence>
<protein>
    <submittedName>
        <fullName evidence="3">SDR family NAD(P)-dependent oxidoreductase</fullName>
    </submittedName>
</protein>
<comment type="caution">
    <text evidence="3">The sequence shown here is derived from an EMBL/GenBank/DDBJ whole genome shotgun (WGS) entry which is preliminary data.</text>
</comment>
<dbReference type="SUPFAM" id="SSF51735">
    <property type="entry name" value="NAD(P)-binding Rossmann-fold domains"/>
    <property type="match status" value="1"/>
</dbReference>
<dbReference type="PANTHER" id="PTHR43669:SF3">
    <property type="entry name" value="ALCOHOL DEHYDROGENASE, PUTATIVE (AFU_ORTHOLOGUE AFUA_3G03445)-RELATED"/>
    <property type="match status" value="1"/>
</dbReference>
<dbReference type="InterPro" id="IPR002347">
    <property type="entry name" value="SDR_fam"/>
</dbReference>
<dbReference type="Proteomes" id="UP001288944">
    <property type="component" value="Unassembled WGS sequence"/>
</dbReference>
<evidence type="ECO:0000256" key="1">
    <source>
        <dbReference type="ARBA" id="ARBA00006484"/>
    </source>
</evidence>
<dbReference type="EMBL" id="WNUR01001666">
    <property type="protein sequence ID" value="MDZ7543814.1"/>
    <property type="molecule type" value="Genomic_DNA"/>
</dbReference>
<gene>
    <name evidence="3" type="ORF">GNF83_22150</name>
</gene>
<sequence length="128" mass="13981">MTWKEKKVLITGAGNSIGRTLSVTYAQHGAEVIIIDKDQAGLQETSDLIRSGGGLVESYVVDLSKAAEIEQLFRTLDERYDRLGVLINNAGLGISKSPYELTVEDWDYVLGTNLRGTFLCSRLAAGIM</sequence>
<dbReference type="PRINTS" id="PR00081">
    <property type="entry name" value="GDHRDH"/>
</dbReference>
<evidence type="ECO:0000313" key="4">
    <source>
        <dbReference type="Proteomes" id="UP001288944"/>
    </source>
</evidence>
<organism evidence="3 4">
    <name type="scientific">Clostridium perfringens</name>
    <dbReference type="NCBI Taxonomy" id="1502"/>
    <lineage>
        <taxon>Bacteria</taxon>
        <taxon>Bacillati</taxon>
        <taxon>Bacillota</taxon>
        <taxon>Clostridia</taxon>
        <taxon>Eubacteriales</taxon>
        <taxon>Clostridiaceae</taxon>
        <taxon>Clostridium</taxon>
    </lineage>
</organism>
<feature type="non-terminal residue" evidence="3">
    <location>
        <position position="128"/>
    </location>
</feature>
<proteinExistence type="inferred from homology"/>
<dbReference type="Pfam" id="PF00106">
    <property type="entry name" value="adh_short"/>
    <property type="match status" value="1"/>
</dbReference>
<dbReference type="PANTHER" id="PTHR43669">
    <property type="entry name" value="5-KETO-D-GLUCONATE 5-REDUCTASE"/>
    <property type="match status" value="1"/>
</dbReference>
<comment type="similarity">
    <text evidence="1">Belongs to the short-chain dehydrogenases/reductases (SDR) family.</text>
</comment>
<accession>A0AAW9KMC0</accession>
<dbReference type="GO" id="GO:0016491">
    <property type="term" value="F:oxidoreductase activity"/>
    <property type="evidence" value="ECO:0007669"/>
    <property type="project" value="UniProtKB-KW"/>
</dbReference>